<evidence type="ECO:0000256" key="1">
    <source>
        <dbReference type="SAM" id="MobiDB-lite"/>
    </source>
</evidence>
<name>A0A813T848_ADIRI</name>
<evidence type="ECO:0000313" key="2">
    <source>
        <dbReference type="EMBL" id="CAF0806050.1"/>
    </source>
</evidence>
<dbReference type="AlphaFoldDB" id="A0A813T848"/>
<evidence type="ECO:0000313" key="4">
    <source>
        <dbReference type="Proteomes" id="UP000663828"/>
    </source>
</evidence>
<accession>A0A813T848</accession>
<dbReference type="Proteomes" id="UP000663828">
    <property type="component" value="Unassembled WGS sequence"/>
</dbReference>
<gene>
    <name evidence="3" type="ORF">EDS130_LOCUS40979</name>
    <name evidence="2" type="ORF">XAT740_LOCUS3221</name>
</gene>
<evidence type="ECO:0000313" key="3">
    <source>
        <dbReference type="EMBL" id="CAF1473987.1"/>
    </source>
</evidence>
<proteinExistence type="predicted"/>
<feature type="region of interest" description="Disordered" evidence="1">
    <location>
        <begin position="117"/>
        <end position="136"/>
    </location>
</feature>
<reference evidence="2" key="1">
    <citation type="submission" date="2021-02" db="EMBL/GenBank/DDBJ databases">
        <authorList>
            <person name="Nowell W R."/>
        </authorList>
    </citation>
    <scope>NUCLEOTIDE SEQUENCE</scope>
</reference>
<dbReference type="EMBL" id="CAJNOR010000121">
    <property type="protein sequence ID" value="CAF0806050.1"/>
    <property type="molecule type" value="Genomic_DNA"/>
</dbReference>
<keyword evidence="4" id="KW-1185">Reference proteome</keyword>
<sequence length="153" mass="17833">MTFYHLPHQPQTTTTCVLQSSHPHLFHKNFHMKTLKSYFVGYPHKRSDNMFHELHPNLYNSLRTQSHSISHQTRTFTTTVQFTSLHHRHTTQHTPPFHSTSHQTGTFTSTLQFTSLHQPDTTQHTPPSHSTSHQTRTFTSTLQFTSLHHPDTT</sequence>
<organism evidence="2 4">
    <name type="scientific">Adineta ricciae</name>
    <name type="common">Rotifer</name>
    <dbReference type="NCBI Taxonomy" id="249248"/>
    <lineage>
        <taxon>Eukaryota</taxon>
        <taxon>Metazoa</taxon>
        <taxon>Spiralia</taxon>
        <taxon>Gnathifera</taxon>
        <taxon>Rotifera</taxon>
        <taxon>Eurotatoria</taxon>
        <taxon>Bdelloidea</taxon>
        <taxon>Adinetida</taxon>
        <taxon>Adinetidae</taxon>
        <taxon>Adineta</taxon>
    </lineage>
</organism>
<protein>
    <submittedName>
        <fullName evidence="2">Uncharacterized protein</fullName>
    </submittedName>
</protein>
<comment type="caution">
    <text evidence="2">The sequence shown here is derived from an EMBL/GenBank/DDBJ whole genome shotgun (WGS) entry which is preliminary data.</text>
</comment>
<dbReference type="EMBL" id="CAJNOJ010000517">
    <property type="protein sequence ID" value="CAF1473987.1"/>
    <property type="molecule type" value="Genomic_DNA"/>
</dbReference>
<dbReference type="Proteomes" id="UP000663852">
    <property type="component" value="Unassembled WGS sequence"/>
</dbReference>
<feature type="compositionally biased region" description="Low complexity" evidence="1">
    <location>
        <begin position="117"/>
        <end position="135"/>
    </location>
</feature>